<dbReference type="AlphaFoldDB" id="C0QJ03"/>
<gene>
    <name evidence="4" type="ordered locus">HRM2_06790</name>
</gene>
<dbReference type="HOGENOM" id="CLU_1110017_0_0_7"/>
<proteinExistence type="predicted"/>
<feature type="compositionally biased region" description="Basic residues" evidence="1">
    <location>
        <begin position="34"/>
        <end position="44"/>
    </location>
</feature>
<feature type="transmembrane region" description="Helical" evidence="2">
    <location>
        <begin position="51"/>
        <end position="72"/>
    </location>
</feature>
<sequence length="250" mass="27412">MSSILKALKKLEQETLEEQTEPTPAMGLNIRPERNRRKEKTRRTTNKTTPWIWIIFLTLLFIGAGTFVTFFFHGPGTVTPAPPKTAQAPETAPIKTEAKPTPDIAVARQPKPPAPVAQAEPSQLPSPAPHAAPLQRPGSRHQGLSPQLSKAIPPSEPSPPAMGTLDSSPQPPAPKPNQVTGTEISVMEDANLTINAISWSTVPEKRLAVINSILVREGQTVGGFRLVEIEEDQVIVEQSQKKWRVMFRLR</sequence>
<name>C0QJ03_DESAH</name>
<keyword evidence="2" id="KW-0472">Membrane</keyword>
<evidence type="ECO:0000259" key="3">
    <source>
        <dbReference type="Pfam" id="PF16537"/>
    </source>
</evidence>
<dbReference type="GO" id="GO:0015627">
    <property type="term" value="C:type II protein secretion system complex"/>
    <property type="evidence" value="ECO:0007669"/>
    <property type="project" value="InterPro"/>
</dbReference>
<evidence type="ECO:0000313" key="4">
    <source>
        <dbReference type="EMBL" id="ACN13793.1"/>
    </source>
</evidence>
<evidence type="ECO:0000256" key="1">
    <source>
        <dbReference type="SAM" id="MobiDB-lite"/>
    </source>
</evidence>
<dbReference type="Pfam" id="PF16537">
    <property type="entry name" value="T2SSB"/>
    <property type="match status" value="1"/>
</dbReference>
<dbReference type="Proteomes" id="UP000000442">
    <property type="component" value="Chromosome"/>
</dbReference>
<organism evidence="4 5">
    <name type="scientific">Desulforapulum autotrophicum (strain ATCC 43914 / DSM 3382 / VKM B-1955 / HRM2)</name>
    <name type="common">Desulfobacterium autotrophicum</name>
    <dbReference type="NCBI Taxonomy" id="177437"/>
    <lineage>
        <taxon>Bacteria</taxon>
        <taxon>Pseudomonadati</taxon>
        <taxon>Thermodesulfobacteriota</taxon>
        <taxon>Desulfobacteria</taxon>
        <taxon>Desulfobacterales</taxon>
        <taxon>Desulfobacteraceae</taxon>
        <taxon>Desulforapulum</taxon>
    </lineage>
</organism>
<keyword evidence="2" id="KW-1133">Transmembrane helix</keyword>
<dbReference type="eggNOG" id="ENOG503193U">
    <property type="taxonomic scope" value="Bacteria"/>
</dbReference>
<accession>C0QJ03</accession>
<dbReference type="STRING" id="177437.HRM2_06790"/>
<dbReference type="RefSeq" id="WP_012663041.1">
    <property type="nucleotide sequence ID" value="NC_012108.1"/>
</dbReference>
<feature type="region of interest" description="Disordered" evidence="1">
    <location>
        <begin position="14"/>
        <end position="44"/>
    </location>
</feature>
<protein>
    <recommendedName>
        <fullName evidence="3">Type II secretion system protein GspB C-terminal domain-containing protein</fullName>
    </recommendedName>
</protein>
<dbReference type="EMBL" id="CP001087">
    <property type="protein sequence ID" value="ACN13793.1"/>
    <property type="molecule type" value="Genomic_DNA"/>
</dbReference>
<feature type="domain" description="Type II secretion system protein GspB C-terminal" evidence="3">
    <location>
        <begin position="191"/>
        <end position="244"/>
    </location>
</feature>
<dbReference type="InterPro" id="IPR032389">
    <property type="entry name" value="GspB_C"/>
</dbReference>
<keyword evidence="5" id="KW-1185">Reference proteome</keyword>
<feature type="region of interest" description="Disordered" evidence="1">
    <location>
        <begin position="105"/>
        <end position="180"/>
    </location>
</feature>
<dbReference type="KEGG" id="dat:HRM2_06790"/>
<reference evidence="4 5" key="1">
    <citation type="journal article" date="2009" name="Environ. Microbiol.">
        <title>Genome sequence of Desulfobacterium autotrophicum HRM2, a marine sulfate reducer oxidizing organic carbon completely to carbon dioxide.</title>
        <authorList>
            <person name="Strittmatter A.W."/>
            <person name="Liesegang H."/>
            <person name="Rabus R."/>
            <person name="Decker I."/>
            <person name="Amann J."/>
            <person name="Andres S."/>
            <person name="Henne A."/>
            <person name="Fricke W.F."/>
            <person name="Martinez-Arias R."/>
            <person name="Bartels D."/>
            <person name="Goesmann A."/>
            <person name="Krause L."/>
            <person name="Puehler A."/>
            <person name="Klenk H.P."/>
            <person name="Richter M."/>
            <person name="Schuler M."/>
            <person name="Gloeckner F.O."/>
            <person name="Meyerdierks A."/>
            <person name="Gottschalk G."/>
            <person name="Amann R."/>
        </authorList>
    </citation>
    <scope>NUCLEOTIDE SEQUENCE [LARGE SCALE GENOMIC DNA]</scope>
    <source>
        <strain evidence="5">ATCC 43914 / DSM 3382 / HRM2</strain>
    </source>
</reference>
<keyword evidence="2" id="KW-0812">Transmembrane</keyword>
<evidence type="ECO:0000256" key="2">
    <source>
        <dbReference type="SAM" id="Phobius"/>
    </source>
</evidence>
<evidence type="ECO:0000313" key="5">
    <source>
        <dbReference type="Proteomes" id="UP000000442"/>
    </source>
</evidence>